<organism evidence="2 3">
    <name type="scientific">Rhodococcus maanshanensis</name>
    <dbReference type="NCBI Taxonomy" id="183556"/>
    <lineage>
        <taxon>Bacteria</taxon>
        <taxon>Bacillati</taxon>
        <taxon>Actinomycetota</taxon>
        <taxon>Actinomycetes</taxon>
        <taxon>Mycobacteriales</taxon>
        <taxon>Nocardiaceae</taxon>
        <taxon>Rhodococcus</taxon>
    </lineage>
</organism>
<gene>
    <name evidence="2" type="ORF">SAMN05444583_12368</name>
</gene>
<dbReference type="AlphaFoldDB" id="A0A1H7VWH3"/>
<keyword evidence="3" id="KW-1185">Reference proteome</keyword>
<evidence type="ECO:0000256" key="1">
    <source>
        <dbReference type="SAM" id="Phobius"/>
    </source>
</evidence>
<proteinExistence type="predicted"/>
<protein>
    <submittedName>
        <fullName evidence="2">Uncharacterized protein</fullName>
    </submittedName>
</protein>
<name>A0A1H7VWH3_9NOCA</name>
<keyword evidence="1" id="KW-1133">Transmembrane helix</keyword>
<dbReference type="Proteomes" id="UP000198677">
    <property type="component" value="Unassembled WGS sequence"/>
</dbReference>
<evidence type="ECO:0000313" key="3">
    <source>
        <dbReference type="Proteomes" id="UP000198677"/>
    </source>
</evidence>
<evidence type="ECO:0000313" key="2">
    <source>
        <dbReference type="EMBL" id="SEM13229.1"/>
    </source>
</evidence>
<accession>A0A1H7VWH3</accession>
<feature type="transmembrane region" description="Helical" evidence="1">
    <location>
        <begin position="32"/>
        <end position="50"/>
    </location>
</feature>
<dbReference type="RefSeq" id="WP_169922363.1">
    <property type="nucleotide sequence ID" value="NZ_FOAW01000023.1"/>
</dbReference>
<dbReference type="EMBL" id="FOAW01000023">
    <property type="protein sequence ID" value="SEM13229.1"/>
    <property type="molecule type" value="Genomic_DNA"/>
</dbReference>
<reference evidence="3" key="1">
    <citation type="submission" date="2016-10" db="EMBL/GenBank/DDBJ databases">
        <authorList>
            <person name="Varghese N."/>
            <person name="Submissions S."/>
        </authorList>
    </citation>
    <scope>NUCLEOTIDE SEQUENCE [LARGE SCALE GENOMIC DNA]</scope>
    <source>
        <strain evidence="3">DSM 44675</strain>
    </source>
</reference>
<keyword evidence="1" id="KW-0812">Transmembrane</keyword>
<sequence>MKMGAVLTLVGLAVLAFGLGLAAARLESVGWTIALGLLWLVIAAGALARVRRSG</sequence>
<keyword evidence="1" id="KW-0472">Membrane</keyword>